<dbReference type="Pfam" id="PF04542">
    <property type="entry name" value="Sigma70_r2"/>
    <property type="match status" value="1"/>
</dbReference>
<dbReference type="Proteomes" id="UP000234849">
    <property type="component" value="Unassembled WGS sequence"/>
</dbReference>
<dbReference type="InterPro" id="IPR050813">
    <property type="entry name" value="Sigma-70_Factor"/>
</dbReference>
<evidence type="ECO:0000313" key="23">
    <source>
        <dbReference type="EMBL" id="RGQ66285.1"/>
    </source>
</evidence>
<evidence type="ECO:0000256" key="5">
    <source>
        <dbReference type="ARBA" id="ARBA00023125"/>
    </source>
</evidence>
<dbReference type="EMBL" id="JAPZED010000014">
    <property type="protein sequence ID" value="MCZ7694768.1"/>
    <property type="molecule type" value="Genomic_DNA"/>
</dbReference>
<dbReference type="Proteomes" id="UP001212160">
    <property type="component" value="Unassembled WGS sequence"/>
</dbReference>
<dbReference type="EMBL" id="JAJBOM010000023">
    <property type="protein sequence ID" value="MCB5620290.1"/>
    <property type="molecule type" value="Genomic_DNA"/>
</dbReference>
<dbReference type="EMBL" id="QSIR01000006">
    <property type="protein sequence ID" value="RHD07560.1"/>
    <property type="molecule type" value="Genomic_DNA"/>
</dbReference>
<evidence type="ECO:0000313" key="33">
    <source>
        <dbReference type="Proteomes" id="UP000283834"/>
    </source>
</evidence>
<dbReference type="InterPro" id="IPR013324">
    <property type="entry name" value="RNA_pol_sigma_r3/r4-like"/>
</dbReference>
<dbReference type="GO" id="GO:0003677">
    <property type="term" value="F:DNA binding"/>
    <property type="evidence" value="ECO:0007669"/>
    <property type="project" value="UniProtKB-KW"/>
</dbReference>
<evidence type="ECO:0000313" key="13">
    <source>
        <dbReference type="EMBL" id="MCZ7694768.1"/>
    </source>
</evidence>
<dbReference type="EMBL" id="QRIA01000010">
    <property type="protein sequence ID" value="RHG18422.1"/>
    <property type="molecule type" value="Genomic_DNA"/>
</dbReference>
<dbReference type="InterPro" id="IPR014209">
    <property type="entry name" value="RNA_pol_sigma-K"/>
</dbReference>
<keyword evidence="2" id="KW-0749">Sporulation</keyword>
<comment type="similarity">
    <text evidence="1 7">Belongs to the sigma-70 factor family.</text>
</comment>
<dbReference type="Proteomes" id="UP001296643">
    <property type="component" value="Unassembled WGS sequence"/>
</dbReference>
<evidence type="ECO:0000256" key="4">
    <source>
        <dbReference type="ARBA" id="ARBA00023082"/>
    </source>
</evidence>
<dbReference type="NCBIfam" id="TIGR02846">
    <property type="entry name" value="spore_sigmaK"/>
    <property type="match status" value="1"/>
</dbReference>
<dbReference type="Proteomes" id="UP001149331">
    <property type="component" value="Unassembled WGS sequence"/>
</dbReference>
<evidence type="ECO:0000313" key="30">
    <source>
        <dbReference type="Proteomes" id="UP000234849"/>
    </source>
</evidence>
<dbReference type="EMBL" id="JAAIRM010000012">
    <property type="protein sequence ID" value="NSI19391.1"/>
    <property type="molecule type" value="Genomic_DNA"/>
</dbReference>
<evidence type="ECO:0000313" key="26">
    <source>
        <dbReference type="EMBL" id="RHG18422.1"/>
    </source>
</evidence>
<evidence type="ECO:0000313" key="21">
    <source>
        <dbReference type="EMBL" id="PLT72634.1"/>
    </source>
</evidence>
<evidence type="ECO:0000313" key="37">
    <source>
        <dbReference type="Proteomes" id="UP000285610"/>
    </source>
</evidence>
<dbReference type="SUPFAM" id="SSF88946">
    <property type="entry name" value="Sigma2 domain of RNA polymerase sigma factors"/>
    <property type="match status" value="1"/>
</dbReference>
<evidence type="ECO:0000313" key="15">
    <source>
        <dbReference type="EMBL" id="MDB8740035.1"/>
    </source>
</evidence>
<dbReference type="Proteomes" id="UP000283981">
    <property type="component" value="Unassembled WGS sequence"/>
</dbReference>
<keyword evidence="6 7" id="KW-0804">Transcription</keyword>
<reference evidence="32 33" key="2">
    <citation type="submission" date="2018-08" db="EMBL/GenBank/DDBJ databases">
        <title>A genome reference for cultivated species of the human gut microbiota.</title>
        <authorList>
            <person name="Zou Y."/>
            <person name="Xue W."/>
            <person name="Luo G."/>
        </authorList>
    </citation>
    <scope>NUCLEOTIDE SEQUENCE [LARGE SCALE GENOMIC DNA]</scope>
    <source>
        <strain evidence="24 33">AF19-16AC</strain>
        <strain evidence="23 39">AF27-4BH</strain>
        <strain evidence="29 37">AF33-12</strain>
        <strain evidence="28 35">AM12-54</strain>
        <strain evidence="27 34">AM21-18</strain>
        <strain evidence="26 38">AM22-7AC</strain>
        <strain evidence="25 36">AM32-6</strain>
        <strain evidence="22 32">TF01-20-2</strain>
    </source>
</reference>
<dbReference type="STRING" id="33038.GCA_900067245_01021"/>
<dbReference type="Proteomes" id="UP000284472">
    <property type="component" value="Unassembled WGS sequence"/>
</dbReference>
<evidence type="ECO:0000313" key="39">
    <source>
        <dbReference type="Proteomes" id="UP000286137"/>
    </source>
</evidence>
<reference evidence="16" key="7">
    <citation type="submission" date="2022-12" db="EMBL/GenBank/DDBJ databases">
        <title>Genome of R. gnavus strain RSHDN_120.</title>
        <authorList>
            <person name="Abdugheni R."/>
        </authorList>
    </citation>
    <scope>NUCLEOTIDE SEQUENCE</scope>
    <source>
        <strain evidence="16">RSHDN_120</strain>
    </source>
</reference>
<keyword evidence="3 7" id="KW-0805">Transcription regulation</keyword>
<dbReference type="PIRSF" id="PIRSF000770">
    <property type="entry name" value="RNA_pol_sigma-SigE/K"/>
    <property type="match status" value="1"/>
</dbReference>
<dbReference type="InterPro" id="IPR036388">
    <property type="entry name" value="WH-like_DNA-bd_sf"/>
</dbReference>
<dbReference type="InterPro" id="IPR007630">
    <property type="entry name" value="RNA_pol_sigma70_r4"/>
</dbReference>
<evidence type="ECO:0000313" key="16">
    <source>
        <dbReference type="EMBL" id="MDE1204441.1"/>
    </source>
</evidence>
<dbReference type="InterPro" id="IPR001387">
    <property type="entry name" value="Cro/C1-type_HTH"/>
</dbReference>
<reference evidence="10" key="5">
    <citation type="submission" date="2021-10" db="EMBL/GenBank/DDBJ databases">
        <title>Collection of gut derived symbiotic bacterial strains cultured from healthy donors.</title>
        <authorList>
            <person name="Lin H."/>
            <person name="Littmann E."/>
            <person name="Claire K."/>
            <person name="Pamer E."/>
        </authorList>
    </citation>
    <scope>NUCLEOTIDE SEQUENCE</scope>
    <source>
        <strain evidence="10">MSK.23.18</strain>
    </source>
</reference>
<dbReference type="PROSITE" id="PS00715">
    <property type="entry name" value="SIGMA70_1"/>
    <property type="match status" value="1"/>
</dbReference>
<dbReference type="Proteomes" id="UP001079535">
    <property type="component" value="Unassembled WGS sequence"/>
</dbReference>
<reference evidence="17" key="3">
    <citation type="journal article" date="2020" name="Cell Host Microbe">
        <title>Functional and Genomic Variation between Human-Derived Isolates of Lachnospiraceae Reveals Inter- and Intra-Species Diversity.</title>
        <authorList>
            <person name="Sorbara M.T."/>
            <person name="Littmann E.R."/>
            <person name="Fontana E."/>
            <person name="Moody T.U."/>
            <person name="Kohout C.E."/>
            <person name="Gjonbalaj M."/>
            <person name="Eaton V."/>
            <person name="Seok R."/>
            <person name="Leiner I.M."/>
            <person name="Pamer E.G."/>
        </authorList>
    </citation>
    <scope>NUCLEOTIDE SEQUENCE</scope>
    <source>
        <strain evidence="19">MSK.11.9</strain>
        <strain evidence="18">MSK.15.32</strain>
        <strain evidence="17">MSK.22.53</strain>
    </source>
</reference>
<dbReference type="EMBL" id="JAAIRV010000007">
    <property type="protein sequence ID" value="NSI57910.1"/>
    <property type="molecule type" value="Genomic_DNA"/>
</dbReference>
<dbReference type="Proteomes" id="UP000283992">
    <property type="component" value="Unassembled WGS sequence"/>
</dbReference>
<gene>
    <name evidence="10" type="primary">sigK</name>
    <name evidence="20" type="ORF">CDL18_09805</name>
    <name evidence="21" type="ORF">CDL23_12765</name>
    <name evidence="28" type="ORF">DW142_11300</name>
    <name evidence="27" type="ORF">DW243_13260</name>
    <name evidence="26" type="ORF">DW270_09335</name>
    <name evidence="25" type="ORF">DW812_05815</name>
    <name evidence="24" type="ORF">DWX36_13340</name>
    <name evidence="23" type="ORF">DWY88_10585</name>
    <name evidence="29" type="ORF">DWZ50_10650</name>
    <name evidence="22" type="ORF">DXC31_11435</name>
    <name evidence="17" type="ORF">G4958_08540</name>
    <name evidence="19" type="ORF">G4981_11980</name>
    <name evidence="18" type="ORF">G4993_05785</name>
    <name evidence="10" type="ORF">LIQ08_14190</name>
    <name evidence="16" type="ORF">O4N78_12860</name>
    <name evidence="13" type="ORF">O8D18_12105</name>
    <name evidence="12" type="ORF">OZZ16_10705</name>
    <name evidence="11" type="ORF">OZZ17_13895</name>
    <name evidence="15" type="ORF">PNU63_14850</name>
    <name evidence="14" type="ORF">PNW85_11605</name>
</gene>
<reference evidence="13" key="8">
    <citation type="submission" date="2022-12" db="EMBL/GenBank/DDBJ databases">
        <title>Genome of R. gnavus strain RSHDN_123.</title>
        <authorList>
            <person name="Abdugheni R."/>
        </authorList>
    </citation>
    <scope>NUCLEOTIDE SEQUENCE</scope>
    <source>
        <strain evidence="13">RSHDN_123</strain>
    </source>
</reference>
<dbReference type="GO" id="GO:0030435">
    <property type="term" value="P:sporulation resulting in formation of a cellular spore"/>
    <property type="evidence" value="ECO:0007669"/>
    <property type="project" value="UniProtKB-KW"/>
</dbReference>
<comment type="function">
    <text evidence="7">Sigma factors are initiation factors that promote the attachment of RNA polymerase to specific initiation sites and are then released.</text>
</comment>
<evidence type="ECO:0000313" key="19">
    <source>
        <dbReference type="EMBL" id="NSI65986.1"/>
    </source>
</evidence>
<evidence type="ECO:0000256" key="2">
    <source>
        <dbReference type="ARBA" id="ARBA00022969"/>
    </source>
</evidence>
<evidence type="ECO:0000313" key="17">
    <source>
        <dbReference type="EMBL" id="NSI19391.1"/>
    </source>
</evidence>
<evidence type="ECO:0000313" key="28">
    <source>
        <dbReference type="EMBL" id="RHJ10478.1"/>
    </source>
</evidence>
<keyword evidence="4 7" id="KW-0731">Sigma factor</keyword>
<evidence type="ECO:0000259" key="9">
    <source>
        <dbReference type="PROSITE" id="PS50943"/>
    </source>
</evidence>
<dbReference type="Proteomes" id="UP000286137">
    <property type="component" value="Unassembled WGS sequence"/>
</dbReference>
<evidence type="ECO:0000313" key="32">
    <source>
        <dbReference type="Proteomes" id="UP000260808"/>
    </source>
</evidence>
<dbReference type="Proteomes" id="UP001296580">
    <property type="component" value="Unassembled WGS sequence"/>
</dbReference>
<dbReference type="AlphaFoldDB" id="A0A2N5NHG2"/>
<evidence type="ECO:0000313" key="24">
    <source>
        <dbReference type="EMBL" id="RGT36824.1"/>
    </source>
</evidence>
<sequence length="208" mass="24125">MKSFPNPLTPSEEKEYIQKYTEGDLQAKHILIERNLRLVAHVIKKYQYVDEDPEDLISIGTIGLIKAIVTFNPSKGNRLAAYASKCVENEILMHLRARKKTSKEISLYEPIGTDREGNEIKLYDIIETDEDDIPERVCLKENIQKLYEKVENELSQREKLVLKMRYGLYGGEEYTQREVAKQLGISRSYVSRIEKSAVEKLRVFFCSS</sequence>
<evidence type="ECO:0000313" key="34">
    <source>
        <dbReference type="Proteomes" id="UP000283981"/>
    </source>
</evidence>
<evidence type="ECO:0000313" key="22">
    <source>
        <dbReference type="EMBL" id="RGM21360.1"/>
    </source>
</evidence>
<dbReference type="EMBL" id="QRQE01000025">
    <property type="protein sequence ID" value="RHM74906.1"/>
    <property type="molecule type" value="Genomic_DNA"/>
</dbReference>
<keyword evidence="5 7" id="KW-0238">DNA-binding</keyword>
<evidence type="ECO:0000313" key="25">
    <source>
        <dbReference type="EMBL" id="RHD07560.1"/>
    </source>
</evidence>
<evidence type="ECO:0000313" key="36">
    <source>
        <dbReference type="Proteomes" id="UP000284472"/>
    </source>
</evidence>
<evidence type="ECO:0000313" key="29">
    <source>
        <dbReference type="EMBL" id="RHM74906.1"/>
    </source>
</evidence>
<dbReference type="PANTHER" id="PTHR30376">
    <property type="entry name" value="SIGMA FACTOR RPOH HEAT SHOCK RELATED"/>
    <property type="match status" value="1"/>
</dbReference>
<dbReference type="Proteomes" id="UP001297370">
    <property type="component" value="Unassembled WGS sequence"/>
</dbReference>
<evidence type="ECO:0000313" key="14">
    <source>
        <dbReference type="EMBL" id="MDB8687314.1"/>
    </source>
</evidence>
<name>A0A2N5NHG2_MEDGN</name>
<dbReference type="EMBL" id="JAPRBD010000013">
    <property type="protein sequence ID" value="MCZ0690373.1"/>
    <property type="molecule type" value="Genomic_DNA"/>
</dbReference>
<evidence type="ECO:0000313" key="12">
    <source>
        <dbReference type="EMBL" id="MCZ0690373.1"/>
    </source>
</evidence>
<evidence type="ECO:0000256" key="7">
    <source>
        <dbReference type="RuleBase" id="RU362124"/>
    </source>
</evidence>
<proteinExistence type="inferred from homology"/>
<reference evidence="11" key="6">
    <citation type="submission" date="2022-11" db="EMBL/GenBank/DDBJ databases">
        <title>Temperate bacteriophages infecting mucin-degrading bacterium Ruminococcus gnavus from the human gut.</title>
        <authorList>
            <person name="Buttimer C."/>
        </authorList>
    </citation>
    <scope>NUCLEOTIDE SEQUENCE</scope>
    <source>
        <strain evidence="11">CCUG 49994</strain>
        <strain evidence="12">CCUG 52279</strain>
    </source>
</reference>
<reference evidence="14" key="9">
    <citation type="submission" date="2023-01" db="EMBL/GenBank/DDBJ databases">
        <title>Human gut microbiome strain richness.</title>
        <authorList>
            <person name="Chen-Liaw A."/>
        </authorList>
    </citation>
    <scope>NUCLEOTIDE SEQUENCE</scope>
    <source>
        <strain evidence="15">1001217st1_A9_1001217B_191108</strain>
        <strain evidence="14">RTP21484st1_H11_RTP21484_190118</strain>
    </source>
</reference>
<dbReference type="NCBIfam" id="NF004471">
    <property type="entry name" value="PRK05803.1"/>
    <property type="match status" value="1"/>
</dbReference>
<dbReference type="Proteomes" id="UP000260808">
    <property type="component" value="Unassembled WGS sequence"/>
</dbReference>
<evidence type="ECO:0000313" key="35">
    <source>
        <dbReference type="Proteomes" id="UP000283992"/>
    </source>
</evidence>
<dbReference type="GO" id="GO:0006352">
    <property type="term" value="P:DNA-templated transcription initiation"/>
    <property type="evidence" value="ECO:0007669"/>
    <property type="project" value="InterPro"/>
</dbReference>
<dbReference type="Proteomes" id="UP001148455">
    <property type="component" value="Unassembled WGS sequence"/>
</dbReference>
<dbReference type="InterPro" id="IPR014284">
    <property type="entry name" value="RNA_pol_sigma-70_dom"/>
</dbReference>
<dbReference type="InterPro" id="IPR000943">
    <property type="entry name" value="RNA_pol_sigma70"/>
</dbReference>
<evidence type="ECO:0000256" key="3">
    <source>
        <dbReference type="ARBA" id="ARBA00023015"/>
    </source>
</evidence>
<dbReference type="NCBIfam" id="TIGR02937">
    <property type="entry name" value="sigma70-ECF"/>
    <property type="match status" value="1"/>
</dbReference>
<dbReference type="GeneID" id="57435047"/>
<reference evidence="17" key="4">
    <citation type="submission" date="2020-02" db="EMBL/GenBank/DDBJ databases">
        <authorList>
            <person name="Littmann E."/>
            <person name="Sorbara M."/>
        </authorList>
    </citation>
    <scope>NUCLEOTIDE SEQUENCE</scope>
    <source>
        <strain evidence="19">MSK.11.9</strain>
        <strain evidence="18">MSK.15.32</strain>
        <strain evidence="17">MSK.22.53</strain>
    </source>
</reference>
<evidence type="ECO:0000256" key="6">
    <source>
        <dbReference type="ARBA" id="ARBA00023163"/>
    </source>
</evidence>
<dbReference type="EMBL" id="QRWQ01000015">
    <property type="protein sequence ID" value="RGT36824.1"/>
    <property type="molecule type" value="Genomic_DNA"/>
</dbReference>
<dbReference type="Proteomes" id="UP001296581">
    <property type="component" value="Unassembled WGS sequence"/>
</dbReference>
<dbReference type="Pfam" id="PF04545">
    <property type="entry name" value="Sigma70_r4"/>
    <property type="match status" value="1"/>
</dbReference>
<feature type="coiled-coil region" evidence="8">
    <location>
        <begin position="136"/>
        <end position="163"/>
    </location>
</feature>
<evidence type="ECO:0000313" key="31">
    <source>
        <dbReference type="Proteomes" id="UP000235093"/>
    </source>
</evidence>
<feature type="domain" description="HTH cro/C1-type" evidence="9">
    <location>
        <begin position="174"/>
        <end position="195"/>
    </location>
</feature>
<dbReference type="EMBL" id="JAQMLA010000033">
    <property type="protein sequence ID" value="MDB8687314.1"/>
    <property type="molecule type" value="Genomic_DNA"/>
</dbReference>
<evidence type="ECO:0000256" key="8">
    <source>
        <dbReference type="SAM" id="Coils"/>
    </source>
</evidence>
<dbReference type="EMBL" id="JAAIRY010000022">
    <property type="protein sequence ID" value="NSI65986.1"/>
    <property type="molecule type" value="Genomic_DNA"/>
</dbReference>
<dbReference type="PRINTS" id="PR00046">
    <property type="entry name" value="SIGMA70FCT"/>
</dbReference>
<dbReference type="EMBL" id="JAPRAY010000020">
    <property type="protein sequence ID" value="MCZ0668614.1"/>
    <property type="molecule type" value="Genomic_DNA"/>
</dbReference>
<dbReference type="PANTHER" id="PTHR30376:SF3">
    <property type="entry name" value="RNA POLYMERASE SIGMA FACTOR RPOH"/>
    <property type="match status" value="1"/>
</dbReference>
<evidence type="ECO:0000256" key="1">
    <source>
        <dbReference type="ARBA" id="ARBA00007788"/>
    </source>
</evidence>
<dbReference type="InterPro" id="IPR007627">
    <property type="entry name" value="RNA_pol_sigma70_r2"/>
</dbReference>
<dbReference type="Proteomes" id="UP000285610">
    <property type="component" value="Unassembled WGS sequence"/>
</dbReference>
<evidence type="ECO:0000313" key="11">
    <source>
        <dbReference type="EMBL" id="MCZ0668614.1"/>
    </source>
</evidence>
<dbReference type="Proteomes" id="UP000285697">
    <property type="component" value="Unassembled WGS sequence"/>
</dbReference>
<dbReference type="Proteomes" id="UP001211731">
    <property type="component" value="Unassembled WGS sequence"/>
</dbReference>
<dbReference type="EMBL" id="QRLN01000016">
    <property type="protein sequence ID" value="RHJ10478.1"/>
    <property type="molecule type" value="Genomic_DNA"/>
</dbReference>
<evidence type="ECO:0000313" key="10">
    <source>
        <dbReference type="EMBL" id="MCB5620290.1"/>
    </source>
</evidence>
<evidence type="ECO:0000313" key="27">
    <source>
        <dbReference type="EMBL" id="RHG81519.1"/>
    </source>
</evidence>
<comment type="caution">
    <text evidence="20">The sequence shown here is derived from an EMBL/GenBank/DDBJ whole genome shotgun (WGS) entry which is preliminary data.</text>
</comment>
<keyword evidence="8" id="KW-0175">Coiled coil</keyword>
<dbReference type="Gene3D" id="1.20.120.1810">
    <property type="match status" value="1"/>
</dbReference>
<dbReference type="Proteomes" id="UP000283834">
    <property type="component" value="Unassembled WGS sequence"/>
</dbReference>
<evidence type="ECO:0000313" key="20">
    <source>
        <dbReference type="EMBL" id="PLT54557.1"/>
    </source>
</evidence>
<dbReference type="EMBL" id="QRTJ01000020">
    <property type="protein sequence ID" value="RGQ66285.1"/>
    <property type="molecule type" value="Genomic_DNA"/>
</dbReference>
<evidence type="ECO:0000313" key="18">
    <source>
        <dbReference type="EMBL" id="NSI57910.1"/>
    </source>
</evidence>
<dbReference type="RefSeq" id="WP_004843016.1">
    <property type="nucleotide sequence ID" value="NZ_AP031447.1"/>
</dbReference>
<dbReference type="EMBL" id="QRIS01000024">
    <property type="protein sequence ID" value="RHG81519.1"/>
    <property type="molecule type" value="Genomic_DNA"/>
</dbReference>
<dbReference type="EMBL" id="QSSX01000028">
    <property type="protein sequence ID" value="RGM21360.1"/>
    <property type="molecule type" value="Genomic_DNA"/>
</dbReference>
<dbReference type="EMBL" id="NIHM01000012">
    <property type="protein sequence ID" value="PLT54557.1"/>
    <property type="molecule type" value="Genomic_DNA"/>
</dbReference>
<dbReference type="EMBL" id="NIHT01000022">
    <property type="protein sequence ID" value="PLT72634.1"/>
    <property type="molecule type" value="Genomic_DNA"/>
</dbReference>
<dbReference type="EMBL" id="JAPZEG010000016">
    <property type="protein sequence ID" value="MDE1204441.1"/>
    <property type="molecule type" value="Genomic_DNA"/>
</dbReference>
<protein>
    <recommendedName>
        <fullName evidence="7">RNA polymerase sigma factor</fullName>
    </recommendedName>
</protein>
<dbReference type="Proteomes" id="UP001076974">
    <property type="component" value="Unassembled WGS sequence"/>
</dbReference>
<dbReference type="EMBL" id="JAQMLR010000019">
    <property type="protein sequence ID" value="MDB8740035.1"/>
    <property type="molecule type" value="Genomic_DNA"/>
</dbReference>
<dbReference type="Proteomes" id="UP000235093">
    <property type="component" value="Unassembled WGS sequence"/>
</dbReference>
<dbReference type="Gene3D" id="1.10.10.10">
    <property type="entry name" value="Winged helix-like DNA-binding domain superfamily/Winged helix DNA-binding domain"/>
    <property type="match status" value="1"/>
</dbReference>
<dbReference type="GO" id="GO:0016987">
    <property type="term" value="F:sigma factor activity"/>
    <property type="evidence" value="ECO:0007669"/>
    <property type="project" value="UniProtKB-KW"/>
</dbReference>
<dbReference type="CDD" id="cd06171">
    <property type="entry name" value="Sigma70_r4"/>
    <property type="match status" value="1"/>
</dbReference>
<accession>A0A2N5NHG2</accession>
<evidence type="ECO:0000313" key="38">
    <source>
        <dbReference type="Proteomes" id="UP000285697"/>
    </source>
</evidence>
<organism evidence="20 30">
    <name type="scientific">Mediterraneibacter gnavus</name>
    <name type="common">Ruminococcus gnavus</name>
    <dbReference type="NCBI Taxonomy" id="33038"/>
    <lineage>
        <taxon>Bacteria</taxon>
        <taxon>Bacillati</taxon>
        <taxon>Bacillota</taxon>
        <taxon>Clostridia</taxon>
        <taxon>Lachnospirales</taxon>
        <taxon>Lachnospiraceae</taxon>
        <taxon>Mediterraneibacter</taxon>
    </lineage>
</organism>
<dbReference type="InterPro" id="IPR013325">
    <property type="entry name" value="RNA_pol_sigma_r2"/>
</dbReference>
<reference evidence="30 31" key="1">
    <citation type="journal article" date="2017" name="Genome Med.">
        <title>A novel Ruminococcus gnavus clade enriched in inflammatory bowel disease patients.</title>
        <authorList>
            <person name="Hall A.B."/>
            <person name="Yassour M."/>
            <person name="Sauk J."/>
            <person name="Garner A."/>
            <person name="Jiang X."/>
            <person name="Arthur T."/>
            <person name="Lagoudas G.K."/>
            <person name="Vatanen T."/>
            <person name="Fornelos N."/>
            <person name="Wilson R."/>
            <person name="Bertha M."/>
            <person name="Cohen M."/>
            <person name="Garber J."/>
            <person name="Khalili H."/>
            <person name="Gevers D."/>
            <person name="Ananthakrishnan A.N."/>
            <person name="Kugathasan S."/>
            <person name="Lander E.S."/>
            <person name="Blainey P."/>
            <person name="Vlamakis H."/>
            <person name="Xavier R.J."/>
            <person name="Huttenhower C."/>
        </authorList>
    </citation>
    <scope>NUCLEOTIDE SEQUENCE [LARGE SCALE GENOMIC DNA]</scope>
    <source>
        <strain evidence="20 30">RJX1118</strain>
        <strain evidence="21 31">RJX1125</strain>
    </source>
</reference>
<dbReference type="PROSITE" id="PS50943">
    <property type="entry name" value="HTH_CROC1"/>
    <property type="match status" value="1"/>
</dbReference>
<dbReference type="SUPFAM" id="SSF88659">
    <property type="entry name" value="Sigma3 and sigma4 domains of RNA polymerase sigma factors"/>
    <property type="match status" value="1"/>
</dbReference>
<dbReference type="PROSITE" id="PS00716">
    <property type="entry name" value="SIGMA70_2"/>
    <property type="match status" value="1"/>
</dbReference>